<dbReference type="EMBL" id="GEBQ01019187">
    <property type="protein sequence ID" value="JAT20790.1"/>
    <property type="molecule type" value="Transcribed_RNA"/>
</dbReference>
<reference evidence="1" key="1">
    <citation type="submission" date="2015-11" db="EMBL/GenBank/DDBJ databases">
        <title>De novo transcriptome assembly of four potential Pierce s Disease insect vectors from Arizona vineyards.</title>
        <authorList>
            <person name="Tassone E.E."/>
        </authorList>
    </citation>
    <scope>NUCLEOTIDE SEQUENCE</scope>
</reference>
<organism evidence="1">
    <name type="scientific">Graphocephala atropunctata</name>
    <dbReference type="NCBI Taxonomy" id="36148"/>
    <lineage>
        <taxon>Eukaryota</taxon>
        <taxon>Metazoa</taxon>
        <taxon>Ecdysozoa</taxon>
        <taxon>Arthropoda</taxon>
        <taxon>Hexapoda</taxon>
        <taxon>Insecta</taxon>
        <taxon>Pterygota</taxon>
        <taxon>Neoptera</taxon>
        <taxon>Paraneoptera</taxon>
        <taxon>Hemiptera</taxon>
        <taxon>Auchenorrhyncha</taxon>
        <taxon>Membracoidea</taxon>
        <taxon>Cicadellidae</taxon>
        <taxon>Cicadellinae</taxon>
        <taxon>Cicadellini</taxon>
        <taxon>Graphocephala</taxon>
    </lineage>
</organism>
<dbReference type="AlphaFoldDB" id="A0A1B6LAQ6"/>
<protein>
    <submittedName>
        <fullName evidence="1">Uncharacterized protein</fullName>
    </submittedName>
</protein>
<accession>A0A1B6LAQ6</accession>
<sequence>DNRLTFSSGLQWLVTQWFPDTCCLHSFNTLAMSTLHVQSYLHHNYPHSRHPHTVQTYGRPNVLPLTVGVANITLQGERRVFRILRPAENNKNNNNVKPFKTKNFSCINNELKKLSLCENVQPKLVVETRLPSLVNLVENKNNFERASLTSSNSANKKVNNVNQLRDNRCTGHDNRTQLLHPDWRKIPWKPYFGWTDAHTKLHKQLQEKFREGGVESMYYGSQEEHVAAGLTWRYHNKDIPFLRGPTVSTVSEVLEVIRRVTSRRPHSLYSDQLSRWNRQDNLATAEYDADDED</sequence>
<proteinExistence type="predicted"/>
<evidence type="ECO:0000313" key="1">
    <source>
        <dbReference type="EMBL" id="JAT20790.1"/>
    </source>
</evidence>
<gene>
    <name evidence="1" type="ORF">g.51070</name>
</gene>
<name>A0A1B6LAQ6_9HEMI</name>
<feature type="non-terminal residue" evidence="1">
    <location>
        <position position="1"/>
    </location>
</feature>